<dbReference type="InterPro" id="IPR027417">
    <property type="entry name" value="P-loop_NTPase"/>
</dbReference>
<dbReference type="PANTHER" id="PTHR12131:SF1">
    <property type="entry name" value="ATP-DEPENDENT RNA HELICASE SUPV3L1, MITOCHONDRIAL-RELATED"/>
    <property type="match status" value="1"/>
</dbReference>
<proteinExistence type="predicted"/>
<dbReference type="PROSITE" id="PS51194">
    <property type="entry name" value="HELICASE_CTER"/>
    <property type="match status" value="1"/>
</dbReference>
<evidence type="ECO:0000256" key="4">
    <source>
        <dbReference type="ARBA" id="ARBA00022840"/>
    </source>
</evidence>
<feature type="domain" description="Helicase C-terminal" evidence="7">
    <location>
        <begin position="298"/>
        <end position="499"/>
    </location>
</feature>
<dbReference type="InterPro" id="IPR001650">
    <property type="entry name" value="Helicase_C-like"/>
</dbReference>
<dbReference type="InterPro" id="IPR011545">
    <property type="entry name" value="DEAD/DEAH_box_helicase_dom"/>
</dbReference>
<dbReference type="Pfam" id="PF00271">
    <property type="entry name" value="Helicase_C"/>
    <property type="match status" value="1"/>
</dbReference>
<evidence type="ECO:0000259" key="7">
    <source>
        <dbReference type="PROSITE" id="PS51194"/>
    </source>
</evidence>
<dbReference type="InterPro" id="IPR058621">
    <property type="entry name" value="SH3_HelY"/>
</dbReference>
<evidence type="ECO:0000313" key="9">
    <source>
        <dbReference type="Proteomes" id="UP001268542"/>
    </source>
</evidence>
<evidence type="ECO:0000256" key="1">
    <source>
        <dbReference type="ARBA" id="ARBA00022741"/>
    </source>
</evidence>
<name>A0ABU3PSX9_9ACTN</name>
<dbReference type="RefSeq" id="WP_315731744.1">
    <property type="nucleotide sequence ID" value="NZ_JAVYII010000002.1"/>
</dbReference>
<dbReference type="InterPro" id="IPR012961">
    <property type="entry name" value="Ski2/MTR4_C"/>
</dbReference>
<dbReference type="CDD" id="cd18795">
    <property type="entry name" value="SF2_C_Ski2"/>
    <property type="match status" value="1"/>
</dbReference>
<keyword evidence="3 8" id="KW-0347">Helicase</keyword>
<dbReference type="Pfam" id="PF08148">
    <property type="entry name" value="DSHCT"/>
    <property type="match status" value="1"/>
</dbReference>
<dbReference type="PROSITE" id="PS51192">
    <property type="entry name" value="HELICASE_ATP_BIND_1"/>
    <property type="match status" value="1"/>
</dbReference>
<accession>A0ABU3PSX9</accession>
<keyword evidence="2" id="KW-0378">Hydrolase</keyword>
<sequence length="938" mass="103677">MNDESPSARYAAFRASQEHPRLHAFEELYPFGLDDFQRRACAELEDGRGVLVAAPTGSGKTIVGEFAVHLALAEGRKCFYTTPIKALSNQKYSDLADRYGADRVGLLTGDNAVNSEAPVVVMTTEVLRNMLYAGSRTLADLGYVVMDEVHYLADRSRGAVWEEVIIHLPESVVVASLSATVSNAEEFGEWLETVRGATTTIVEEKRPVPLFQHVLVGKHLHDLFHAGDVAASAGFAYDGAKVNPHLLRIARDDWASSRIRDRRPPKGTRRSRPEGGAGQGRGRDTGNGRRPWSPSRADVVQRLEREHLLPAITFIFSRAGCDAAVQQCLDAEIELTSPEEREAIRAYVEDKLADLPAADRRALRYHDFLEGLLRGVAAHHAGMLPTFKECVEELFLRGLCKAVFATETLALGINMPARTVVLEKLTKWNGETHADITPGEYTQLTGRAGRRGLDVEGHAVVLWQQGLNPTDLAGLASTRTYPLRSSFRPSYNMAVNLVHRFGRDRARQLLESSFAQFQADKAVVGLARQLRKADDALAGYADAAVCERGDFMSYAALRRRIGEVEKAGARSRRDDRRGEVVGSLARLRPGDVIHVPAGKFSGWAVVIDPGVTRDEPRPLVVTVEKQSRRLGLIDFPVPVRAASRIRVPRTFDGRNPQQRRDLAATLRNHVRDLRRPPEPETPREGRSPHDDGTAAEVARLRAELRAHPCHACPEREDHARWADRWAKLEKEASTLRRRIESRTNTVAREFDRVSVVLTALDYLDGDVVTERGQALMRIYSELDLVAAEALRLGVWDDLAPDELAAALSALVFESRRTEDPRGPRVPGGAVGDAISVVRRLWRDLSALERQHKVEHLREPDAGFAWAALGWARGEDLDDLLRETGMTAGDFVRVAKQLLDLTDQIAVATDDPALRRTARAAGDLVNRGVVAYSAVGSQA</sequence>
<dbReference type="Pfam" id="PF26090">
    <property type="entry name" value="SH3_HelY"/>
    <property type="match status" value="1"/>
</dbReference>
<protein>
    <submittedName>
        <fullName evidence="8">DEAD/DEAH box helicase</fullName>
    </submittedName>
</protein>
<dbReference type="SMART" id="SM00490">
    <property type="entry name" value="HELICc"/>
    <property type="match status" value="1"/>
</dbReference>
<organism evidence="8 9">
    <name type="scientific">Nocardioides imazamoxiresistens</name>
    <dbReference type="NCBI Taxonomy" id="3231893"/>
    <lineage>
        <taxon>Bacteria</taxon>
        <taxon>Bacillati</taxon>
        <taxon>Actinomycetota</taxon>
        <taxon>Actinomycetes</taxon>
        <taxon>Propionibacteriales</taxon>
        <taxon>Nocardioidaceae</taxon>
        <taxon>Nocardioides</taxon>
    </lineage>
</organism>
<dbReference type="Gene3D" id="1.10.3380.30">
    <property type="match status" value="1"/>
</dbReference>
<dbReference type="SMART" id="SM01142">
    <property type="entry name" value="DSHCT"/>
    <property type="match status" value="1"/>
</dbReference>
<dbReference type="InterPro" id="IPR014001">
    <property type="entry name" value="Helicase_ATP-bd"/>
</dbReference>
<gene>
    <name evidence="8" type="ORF">RDV89_04580</name>
</gene>
<keyword evidence="1" id="KW-0547">Nucleotide-binding</keyword>
<dbReference type="SUPFAM" id="SSF52540">
    <property type="entry name" value="P-loop containing nucleoside triphosphate hydrolases"/>
    <property type="match status" value="1"/>
</dbReference>
<dbReference type="Proteomes" id="UP001268542">
    <property type="component" value="Unassembled WGS sequence"/>
</dbReference>
<feature type="region of interest" description="Disordered" evidence="5">
    <location>
        <begin position="666"/>
        <end position="692"/>
    </location>
</feature>
<dbReference type="PANTHER" id="PTHR12131">
    <property type="entry name" value="ATP-DEPENDENT RNA AND DNA HELICASE"/>
    <property type="match status" value="1"/>
</dbReference>
<evidence type="ECO:0000259" key="6">
    <source>
        <dbReference type="PROSITE" id="PS51192"/>
    </source>
</evidence>
<evidence type="ECO:0000256" key="5">
    <source>
        <dbReference type="SAM" id="MobiDB-lite"/>
    </source>
</evidence>
<dbReference type="SMART" id="SM00487">
    <property type="entry name" value="DEXDc"/>
    <property type="match status" value="1"/>
</dbReference>
<feature type="domain" description="Helicase ATP-binding" evidence="6">
    <location>
        <begin position="41"/>
        <end position="199"/>
    </location>
</feature>
<evidence type="ECO:0000256" key="2">
    <source>
        <dbReference type="ARBA" id="ARBA00022801"/>
    </source>
</evidence>
<feature type="compositionally biased region" description="Basic and acidic residues" evidence="5">
    <location>
        <begin position="669"/>
        <end position="692"/>
    </location>
</feature>
<keyword evidence="9" id="KW-1185">Reference proteome</keyword>
<evidence type="ECO:0000256" key="3">
    <source>
        <dbReference type="ARBA" id="ARBA00022806"/>
    </source>
</evidence>
<dbReference type="GO" id="GO:0004386">
    <property type="term" value="F:helicase activity"/>
    <property type="evidence" value="ECO:0007669"/>
    <property type="project" value="UniProtKB-KW"/>
</dbReference>
<reference evidence="8 9" key="1">
    <citation type="submission" date="2023-08" db="EMBL/GenBank/DDBJ databases">
        <title>Nocardioides seae sp. nov., a bacterium isolated from a soil.</title>
        <authorList>
            <person name="Wang X."/>
        </authorList>
    </citation>
    <scope>NUCLEOTIDE SEQUENCE [LARGE SCALE GENOMIC DNA]</scope>
    <source>
        <strain evidence="8 9">YZH12</strain>
    </source>
</reference>
<feature type="region of interest" description="Disordered" evidence="5">
    <location>
        <begin position="258"/>
        <end position="297"/>
    </location>
</feature>
<keyword evidence="4" id="KW-0067">ATP-binding</keyword>
<dbReference type="Gene3D" id="3.40.50.300">
    <property type="entry name" value="P-loop containing nucleotide triphosphate hydrolases"/>
    <property type="match status" value="2"/>
</dbReference>
<evidence type="ECO:0000313" key="8">
    <source>
        <dbReference type="EMBL" id="MDT9592328.1"/>
    </source>
</evidence>
<dbReference type="Pfam" id="PF00270">
    <property type="entry name" value="DEAD"/>
    <property type="match status" value="1"/>
</dbReference>
<dbReference type="EMBL" id="JAVYII010000002">
    <property type="protein sequence ID" value="MDT9592328.1"/>
    <property type="molecule type" value="Genomic_DNA"/>
</dbReference>
<dbReference type="InterPro" id="IPR050699">
    <property type="entry name" value="RNA-DNA_Helicase"/>
</dbReference>
<comment type="caution">
    <text evidence="8">The sequence shown here is derived from an EMBL/GenBank/DDBJ whole genome shotgun (WGS) entry which is preliminary data.</text>
</comment>